<dbReference type="HOGENOM" id="CLU_042538_0_1_1"/>
<name>A0A0A2KQ58_PENIT</name>
<evidence type="ECO:0000256" key="4">
    <source>
        <dbReference type="RuleBase" id="RU366034"/>
    </source>
</evidence>
<dbReference type="OMA" id="GISLMHH"/>
<keyword evidence="5" id="KW-0812">Transmembrane</keyword>
<gene>
    <name evidence="6" type="ORF">PITC_038120</name>
</gene>
<dbReference type="GO" id="GO:0008299">
    <property type="term" value="P:isoprenoid biosynthetic process"/>
    <property type="evidence" value="ECO:0007669"/>
    <property type="project" value="UniProtKB-ARBA"/>
</dbReference>
<dbReference type="GO" id="GO:0046872">
    <property type="term" value="F:metal ion binding"/>
    <property type="evidence" value="ECO:0007669"/>
    <property type="project" value="UniProtKB-KW"/>
</dbReference>
<keyword evidence="5" id="KW-0472">Membrane</keyword>
<dbReference type="EC" id="4.2.3.-" evidence="4"/>
<dbReference type="PANTHER" id="PTHR35201">
    <property type="entry name" value="TERPENE SYNTHASE"/>
    <property type="match status" value="1"/>
</dbReference>
<dbReference type="OrthoDB" id="2861623at2759"/>
<keyword evidence="7" id="KW-1185">Reference proteome</keyword>
<sequence>MIEEKKNIQITLPDLFVGFMARKPVIHQDYEHVRIVSESWLSDLCDFPPKLRKTVHEIDIAYYTAILIPHVDTDRFRTVCDWMNWVFPFDDALDNGPLKEKPEDVRELVDGLIGILGTKTTQDYQNKLLVAFQSIWLRVFQDSSPGIQRRFSSSMRDYCEAVFQQVVIQKGNGQKQLGLKATLQMRRQSVATMPLLALVEYAHGLRIPEIVFESNSIKEIQRIGTEVVLLQNDLISYRKEKALDESYNIISIYQQQGYTVQEAFNKVERSLSECYRDWYLALAQLPSWGEEIDSQVQLYIDGVQNAALANIHWSFRVDRYWENTQEVRKTRTFWIPADTVTSKQRKIDFKIWNGVILLSALVLLVAVVLILVVPRVLDSAS</sequence>
<dbReference type="Pfam" id="PF19086">
    <property type="entry name" value="Terpene_syn_C_2"/>
    <property type="match status" value="1"/>
</dbReference>
<evidence type="ECO:0000256" key="5">
    <source>
        <dbReference type="SAM" id="Phobius"/>
    </source>
</evidence>
<keyword evidence="3 4" id="KW-0460">Magnesium</keyword>
<comment type="caution">
    <text evidence="6">The sequence shown here is derived from an EMBL/GenBank/DDBJ whole genome shotgun (WGS) entry which is preliminary data.</text>
</comment>
<evidence type="ECO:0000313" key="6">
    <source>
        <dbReference type="EMBL" id="KGO69972.1"/>
    </source>
</evidence>
<dbReference type="SFLD" id="SFLDS00005">
    <property type="entry name" value="Isoprenoid_Synthase_Type_I"/>
    <property type="match status" value="1"/>
</dbReference>
<dbReference type="SFLD" id="SFLDG01020">
    <property type="entry name" value="Terpene_Cyclase_Like_2"/>
    <property type="match status" value="1"/>
</dbReference>
<keyword evidence="4" id="KW-0456">Lyase</keyword>
<accession>A0A0A2KQ58</accession>
<dbReference type="Proteomes" id="UP000030104">
    <property type="component" value="Unassembled WGS sequence"/>
</dbReference>
<dbReference type="EMBL" id="JQGA01001099">
    <property type="protein sequence ID" value="KGO69972.1"/>
    <property type="molecule type" value="Genomic_DNA"/>
</dbReference>
<dbReference type="InterPro" id="IPR034686">
    <property type="entry name" value="Terpene_cyclase-like_2"/>
</dbReference>
<proteinExistence type="inferred from homology"/>
<evidence type="ECO:0000313" key="7">
    <source>
        <dbReference type="Proteomes" id="UP000030104"/>
    </source>
</evidence>
<evidence type="ECO:0000256" key="3">
    <source>
        <dbReference type="ARBA" id="ARBA00022842"/>
    </source>
</evidence>
<dbReference type="Gene3D" id="1.10.600.10">
    <property type="entry name" value="Farnesyl Diphosphate Synthase"/>
    <property type="match status" value="1"/>
</dbReference>
<evidence type="ECO:0000256" key="1">
    <source>
        <dbReference type="ARBA" id="ARBA00001946"/>
    </source>
</evidence>
<dbReference type="PhylomeDB" id="A0A0A2KQ58"/>
<reference evidence="6 7" key="1">
    <citation type="journal article" date="2015" name="Mol. Plant Microbe Interact.">
        <title>Genome, transcriptome, and functional analyses of Penicillium expansum provide new insights into secondary metabolism and pathogenicity.</title>
        <authorList>
            <person name="Ballester A.R."/>
            <person name="Marcet-Houben M."/>
            <person name="Levin E."/>
            <person name="Sela N."/>
            <person name="Selma-Lazaro C."/>
            <person name="Carmona L."/>
            <person name="Wisniewski M."/>
            <person name="Droby S."/>
            <person name="Gonzalez-Candelas L."/>
            <person name="Gabaldon T."/>
        </authorList>
    </citation>
    <scope>NUCLEOTIDE SEQUENCE [LARGE SCALE GENOMIC DNA]</scope>
    <source>
        <strain evidence="6 7">PHI-1</strain>
    </source>
</reference>
<keyword evidence="4" id="KW-0479">Metal-binding</keyword>
<dbReference type="AlphaFoldDB" id="A0A0A2KQ58"/>
<dbReference type="InterPro" id="IPR008949">
    <property type="entry name" value="Isoprenoid_synthase_dom_sf"/>
</dbReference>
<keyword evidence="5" id="KW-1133">Transmembrane helix</keyword>
<protein>
    <recommendedName>
        <fullName evidence="4">Terpene synthase</fullName>
        <ecNumber evidence="4">4.2.3.-</ecNumber>
    </recommendedName>
</protein>
<evidence type="ECO:0000256" key="2">
    <source>
        <dbReference type="ARBA" id="ARBA00006333"/>
    </source>
</evidence>
<dbReference type="PANTHER" id="PTHR35201:SF4">
    <property type="entry name" value="BETA-PINACENE SYNTHASE-RELATED"/>
    <property type="match status" value="1"/>
</dbReference>
<dbReference type="GO" id="GO:0010333">
    <property type="term" value="F:terpene synthase activity"/>
    <property type="evidence" value="ECO:0007669"/>
    <property type="project" value="InterPro"/>
</dbReference>
<organism evidence="6 7">
    <name type="scientific">Penicillium italicum</name>
    <name type="common">Blue mold</name>
    <dbReference type="NCBI Taxonomy" id="40296"/>
    <lineage>
        <taxon>Eukaryota</taxon>
        <taxon>Fungi</taxon>
        <taxon>Dikarya</taxon>
        <taxon>Ascomycota</taxon>
        <taxon>Pezizomycotina</taxon>
        <taxon>Eurotiomycetes</taxon>
        <taxon>Eurotiomycetidae</taxon>
        <taxon>Eurotiales</taxon>
        <taxon>Aspergillaceae</taxon>
        <taxon>Penicillium</taxon>
    </lineage>
</organism>
<dbReference type="STRING" id="40296.A0A0A2KQ58"/>
<dbReference type="SUPFAM" id="SSF48576">
    <property type="entry name" value="Terpenoid synthases"/>
    <property type="match status" value="1"/>
</dbReference>
<comment type="cofactor">
    <cofactor evidence="1 4">
        <name>Mg(2+)</name>
        <dbReference type="ChEBI" id="CHEBI:18420"/>
    </cofactor>
</comment>
<comment type="similarity">
    <text evidence="2 4">Belongs to the terpene synthase family.</text>
</comment>
<feature type="transmembrane region" description="Helical" evidence="5">
    <location>
        <begin position="351"/>
        <end position="373"/>
    </location>
</feature>